<dbReference type="CDD" id="cd18186">
    <property type="entry name" value="BTB_POZ_ZBTB_KLHL-like"/>
    <property type="match status" value="1"/>
</dbReference>
<dbReference type="Proteomes" id="UP001324427">
    <property type="component" value="Unassembled WGS sequence"/>
</dbReference>
<dbReference type="SUPFAM" id="SSF54695">
    <property type="entry name" value="POZ domain"/>
    <property type="match status" value="1"/>
</dbReference>
<sequence length="317" mass="34185">MADIILALPQQVYVRVSSVVLSYASAVFRTMFGPNFKEGAEPRTSAHPKEISLPDDDPSGMTHLCDLLHGRKTNGDEQTEDGLAEQLWRLAVVADKYDCVAAVSLQTEAMLSRFLLSTGTAKVHSLGATAYLAGAAYHLERNGFFYLFTKRLVLDYYEPFFVVSSQANHEALQAETWLKLAEQRATARTTFLEELPRLGSDKWCHNGCGGGNKSDDFAQKMALKLGRTGHWPPRLSATPLRGILAQVHGVGTVHIAVKCTCGDAYNSLVAGSSVQALARSIYDSAGLCLWCTRAGGSSTGACKHAEDQAFAGPVVAA</sequence>
<proteinExistence type="predicted"/>
<reference evidence="2 3" key="1">
    <citation type="submission" date="2021-11" db="EMBL/GenBank/DDBJ databases">
        <title>Black yeast isolated from Biological Soil Crust.</title>
        <authorList>
            <person name="Kurbessoian T."/>
        </authorList>
    </citation>
    <scope>NUCLEOTIDE SEQUENCE [LARGE SCALE GENOMIC DNA]</scope>
    <source>
        <strain evidence="2 3">CCFEE 5522</strain>
    </source>
</reference>
<organism evidence="2 3">
    <name type="scientific">Oleoguttula mirabilis</name>
    <dbReference type="NCBI Taxonomy" id="1507867"/>
    <lineage>
        <taxon>Eukaryota</taxon>
        <taxon>Fungi</taxon>
        <taxon>Dikarya</taxon>
        <taxon>Ascomycota</taxon>
        <taxon>Pezizomycotina</taxon>
        <taxon>Dothideomycetes</taxon>
        <taxon>Dothideomycetidae</taxon>
        <taxon>Mycosphaerellales</taxon>
        <taxon>Teratosphaeriaceae</taxon>
        <taxon>Oleoguttula</taxon>
    </lineage>
</organism>
<evidence type="ECO:0000313" key="2">
    <source>
        <dbReference type="EMBL" id="KAK4541182.1"/>
    </source>
</evidence>
<protein>
    <recommendedName>
        <fullName evidence="1">BTB domain-containing protein</fullName>
    </recommendedName>
</protein>
<dbReference type="InterPro" id="IPR011333">
    <property type="entry name" value="SKP1/BTB/POZ_sf"/>
</dbReference>
<dbReference type="InterPro" id="IPR000210">
    <property type="entry name" value="BTB/POZ_dom"/>
</dbReference>
<name>A0AAV9J7Y6_9PEZI</name>
<dbReference type="Pfam" id="PF00651">
    <property type="entry name" value="BTB"/>
    <property type="match status" value="1"/>
</dbReference>
<dbReference type="EMBL" id="JAVFHQ010000056">
    <property type="protein sequence ID" value="KAK4541182.1"/>
    <property type="molecule type" value="Genomic_DNA"/>
</dbReference>
<accession>A0AAV9J7Y6</accession>
<evidence type="ECO:0000259" key="1">
    <source>
        <dbReference type="PROSITE" id="PS50097"/>
    </source>
</evidence>
<comment type="caution">
    <text evidence="2">The sequence shown here is derived from an EMBL/GenBank/DDBJ whole genome shotgun (WGS) entry which is preliminary data.</text>
</comment>
<keyword evidence="3" id="KW-1185">Reference proteome</keyword>
<evidence type="ECO:0000313" key="3">
    <source>
        <dbReference type="Proteomes" id="UP001324427"/>
    </source>
</evidence>
<gene>
    <name evidence="2" type="ORF">LTR36_008256</name>
</gene>
<dbReference type="AlphaFoldDB" id="A0AAV9J7Y6"/>
<dbReference type="PROSITE" id="PS50097">
    <property type="entry name" value="BTB"/>
    <property type="match status" value="1"/>
</dbReference>
<dbReference type="Gene3D" id="3.30.710.10">
    <property type="entry name" value="Potassium Channel Kv1.1, Chain A"/>
    <property type="match status" value="1"/>
</dbReference>
<feature type="domain" description="BTB" evidence="1">
    <location>
        <begin position="2"/>
        <end position="77"/>
    </location>
</feature>